<keyword evidence="4 8" id="KW-0689">Ribosomal protein</keyword>
<dbReference type="AlphaFoldDB" id="A0A0L0MKG5"/>
<dbReference type="NCBIfam" id="TIGR01009">
    <property type="entry name" value="rpsC_bact"/>
    <property type="match status" value="1"/>
</dbReference>
<feature type="domain" description="KH type-2" evidence="10">
    <location>
        <begin position="39"/>
        <end position="111"/>
    </location>
</feature>
<keyword evidence="3 8" id="KW-0694">RNA-binding</keyword>
<dbReference type="GO" id="GO:0022627">
    <property type="term" value="C:cytosolic small ribosomal subunit"/>
    <property type="evidence" value="ECO:0007669"/>
    <property type="project" value="TreeGrafter"/>
</dbReference>
<dbReference type="PROSITE" id="PS00548">
    <property type="entry name" value="RIBOSOMAL_S3"/>
    <property type="match status" value="1"/>
</dbReference>
<evidence type="ECO:0000259" key="10">
    <source>
        <dbReference type="PROSITE" id="PS50823"/>
    </source>
</evidence>
<sequence length="245" mass="28248">MGQKSNPNGLRLGIIQNWRSQWYAEDKQVPNLVYEDFKIRTLIKKFYIRGIISEIEIKRLKKSNSEEITINLFTSKIGLVQGADNKEKNKLLQKIEKTINKKILLNVFEVKTIDKIASLVAQNVAMQLQQRSYFRAVQKITTQKVLKSGAKGVKIILSGRLGGAEIARRETISLGLVPLNTFRADIDYAFEEAHTTYGVLGVQVWIFHGEVLPNKTIADTRQFFVQMQEIRKHFVRRYPQKLSKR</sequence>
<accession>A0A0L0MKG5</accession>
<keyword evidence="5 8" id="KW-0687">Ribonucleoprotein</keyword>
<dbReference type="SUPFAM" id="SSF54814">
    <property type="entry name" value="Prokaryotic type KH domain (KH-domain type II)"/>
    <property type="match status" value="1"/>
</dbReference>
<dbReference type="SUPFAM" id="SSF54821">
    <property type="entry name" value="Ribosomal protein S3 C-terminal domain"/>
    <property type="match status" value="1"/>
</dbReference>
<dbReference type="InterPro" id="IPR015946">
    <property type="entry name" value="KH_dom-like_a/b"/>
</dbReference>
<organism evidence="11 12">
    <name type="scientific">Candidatus Phytoplasma phoenicium</name>
    <dbReference type="NCBI Taxonomy" id="198422"/>
    <lineage>
        <taxon>Bacteria</taxon>
        <taxon>Bacillati</taxon>
        <taxon>Mycoplasmatota</taxon>
        <taxon>Mollicutes</taxon>
        <taxon>Acholeplasmatales</taxon>
        <taxon>Acholeplasmataceae</taxon>
        <taxon>Candidatus Phytoplasma</taxon>
        <taxon>16SrIX (Pigeon pea witches'-broom group)</taxon>
    </lineage>
</organism>
<dbReference type="Gene3D" id="3.30.1140.32">
    <property type="entry name" value="Ribosomal protein S3, C-terminal domain"/>
    <property type="match status" value="1"/>
</dbReference>
<dbReference type="PATRIC" id="fig|198422.3.peg.84"/>
<dbReference type="InterPro" id="IPR009019">
    <property type="entry name" value="KH_sf_prok-type"/>
</dbReference>
<proteinExistence type="inferred from homology"/>
<evidence type="ECO:0000256" key="3">
    <source>
        <dbReference type="ARBA" id="ARBA00022884"/>
    </source>
</evidence>
<dbReference type="PANTHER" id="PTHR11760:SF19">
    <property type="entry name" value="SMALL RIBOSOMAL SUBUNIT PROTEIN US3C"/>
    <property type="match status" value="1"/>
</dbReference>
<evidence type="ECO:0000256" key="1">
    <source>
        <dbReference type="ARBA" id="ARBA00010761"/>
    </source>
</evidence>
<dbReference type="OrthoDB" id="9806396at2"/>
<protein>
    <recommendedName>
        <fullName evidence="7 8">Small ribosomal subunit protein uS3</fullName>
    </recommendedName>
</protein>
<dbReference type="Proteomes" id="UP000037086">
    <property type="component" value="Unassembled WGS sequence"/>
</dbReference>
<dbReference type="InterPro" id="IPR018280">
    <property type="entry name" value="Ribosomal_uS3_CS"/>
</dbReference>
<comment type="similarity">
    <text evidence="1 8 9">Belongs to the universal ribosomal protein uS3 family.</text>
</comment>
<dbReference type="GO" id="GO:0006412">
    <property type="term" value="P:translation"/>
    <property type="evidence" value="ECO:0007669"/>
    <property type="project" value="UniProtKB-UniRule"/>
</dbReference>
<evidence type="ECO:0000256" key="8">
    <source>
        <dbReference type="HAMAP-Rule" id="MF_01309"/>
    </source>
</evidence>
<dbReference type="GO" id="GO:0003735">
    <property type="term" value="F:structural constituent of ribosome"/>
    <property type="evidence" value="ECO:0007669"/>
    <property type="project" value="InterPro"/>
</dbReference>
<comment type="caution">
    <text evidence="11">The sequence shown here is derived from an EMBL/GenBank/DDBJ whole genome shotgun (WGS) entry which is preliminary data.</text>
</comment>
<evidence type="ECO:0000256" key="9">
    <source>
        <dbReference type="RuleBase" id="RU003624"/>
    </source>
</evidence>
<dbReference type="CDD" id="cd02412">
    <property type="entry name" value="KH-II_30S_S3"/>
    <property type="match status" value="1"/>
</dbReference>
<dbReference type="InterPro" id="IPR057258">
    <property type="entry name" value="Ribosomal_uS3"/>
</dbReference>
<dbReference type="HAMAP" id="MF_01309_B">
    <property type="entry name" value="Ribosomal_uS3_B"/>
    <property type="match status" value="1"/>
</dbReference>
<comment type="subunit">
    <text evidence="8">Part of the 30S ribosomal subunit. Forms a tight complex with proteins S10 and S14.</text>
</comment>
<name>A0A0L0MKG5_9MOLU</name>
<dbReference type="PROSITE" id="PS50823">
    <property type="entry name" value="KH_TYPE_2"/>
    <property type="match status" value="1"/>
</dbReference>
<dbReference type="Pfam" id="PF00189">
    <property type="entry name" value="Ribosomal_S3_C"/>
    <property type="match status" value="1"/>
</dbReference>
<dbReference type="Gene3D" id="3.30.300.20">
    <property type="match status" value="1"/>
</dbReference>
<dbReference type="InterPro" id="IPR036419">
    <property type="entry name" value="Ribosomal_S3_C_sf"/>
</dbReference>
<dbReference type="RefSeq" id="WP_050336964.1">
    <property type="nucleotide sequence ID" value="NZ_JPSQ01000002.1"/>
</dbReference>
<dbReference type="InterPro" id="IPR004044">
    <property type="entry name" value="KH_dom_type_2"/>
</dbReference>
<dbReference type="EMBL" id="JPSQ01000002">
    <property type="protein sequence ID" value="KND62786.1"/>
    <property type="molecule type" value="Genomic_DNA"/>
</dbReference>
<evidence type="ECO:0000256" key="5">
    <source>
        <dbReference type="ARBA" id="ARBA00023274"/>
    </source>
</evidence>
<dbReference type="GO" id="GO:0003729">
    <property type="term" value="F:mRNA binding"/>
    <property type="evidence" value="ECO:0007669"/>
    <property type="project" value="UniProtKB-UniRule"/>
</dbReference>
<evidence type="ECO:0000313" key="12">
    <source>
        <dbReference type="Proteomes" id="UP000037086"/>
    </source>
</evidence>
<dbReference type="InterPro" id="IPR005704">
    <property type="entry name" value="Ribosomal_uS3_bac-typ"/>
</dbReference>
<reference evidence="11 12" key="1">
    <citation type="journal article" date="2015" name="BMC Microbiol.">
        <title>'Candidatus Phytoplasma phoenicium' associated with almond witches'-broom disease: from draft genome to genetic diversity among strain populations.</title>
        <authorList>
            <person name="Quaglino F."/>
            <person name="Kube M."/>
            <person name="Jawhari M."/>
            <person name="Abou-Jawdah Y."/>
            <person name="Siewert C."/>
            <person name="Choueiri E."/>
            <person name="Sobh H."/>
            <person name="Casati P."/>
            <person name="Tedeschi R."/>
            <person name="Molino Lova M."/>
            <person name="Alma A."/>
            <person name="Bianco P.A."/>
        </authorList>
    </citation>
    <scope>NUCLEOTIDE SEQUENCE [LARGE SCALE GENOMIC DNA]</scope>
    <source>
        <strain evidence="11 12">SA213</strain>
    </source>
</reference>
<gene>
    <name evidence="8 11" type="primary">rpsC</name>
    <name evidence="11" type="ORF">AlmWB_00400</name>
</gene>
<evidence type="ECO:0000313" key="11">
    <source>
        <dbReference type="EMBL" id="KND62786.1"/>
    </source>
</evidence>
<dbReference type="GO" id="GO:0019843">
    <property type="term" value="F:rRNA binding"/>
    <property type="evidence" value="ECO:0007669"/>
    <property type="project" value="UniProtKB-UniRule"/>
</dbReference>
<keyword evidence="2 8" id="KW-0699">rRNA-binding</keyword>
<dbReference type="SMR" id="A0A0L0MKG5"/>
<evidence type="ECO:0000256" key="2">
    <source>
        <dbReference type="ARBA" id="ARBA00022730"/>
    </source>
</evidence>
<dbReference type="InterPro" id="IPR001351">
    <property type="entry name" value="Ribosomal_uS3_C"/>
</dbReference>
<evidence type="ECO:0000256" key="6">
    <source>
        <dbReference type="ARBA" id="ARBA00024998"/>
    </source>
</evidence>
<evidence type="ECO:0000256" key="4">
    <source>
        <dbReference type="ARBA" id="ARBA00022980"/>
    </source>
</evidence>
<comment type="function">
    <text evidence="6 8">Binds the lower part of the 30S subunit head. Binds mRNA in the 70S ribosome, positioning it for translation.</text>
</comment>
<keyword evidence="12" id="KW-1185">Reference proteome</keyword>
<dbReference type="PANTHER" id="PTHR11760">
    <property type="entry name" value="30S/40S RIBOSOMAL PROTEIN S3"/>
    <property type="match status" value="1"/>
</dbReference>
<evidence type="ECO:0000256" key="7">
    <source>
        <dbReference type="ARBA" id="ARBA00035257"/>
    </source>
</evidence>